<dbReference type="OrthoDB" id="9793162at2"/>
<gene>
    <name evidence="2" type="ordered locus">Q7C_2073</name>
</gene>
<dbReference type="AlphaFoldDB" id="I1YJW9"/>
<dbReference type="SUPFAM" id="SSF56219">
    <property type="entry name" value="DNase I-like"/>
    <property type="match status" value="1"/>
</dbReference>
<dbReference type="HOGENOM" id="CLU_060500_3_0_6"/>
<dbReference type="EMBL" id="CP003380">
    <property type="protein sequence ID" value="AFJ03212.1"/>
    <property type="molecule type" value="Genomic_DNA"/>
</dbReference>
<dbReference type="GO" id="GO:0016020">
    <property type="term" value="C:membrane"/>
    <property type="evidence" value="ECO:0007669"/>
    <property type="project" value="GOC"/>
</dbReference>
<name>I1YJW9_METFJ</name>
<dbReference type="InterPro" id="IPR005135">
    <property type="entry name" value="Endo/exonuclease/phosphatase"/>
</dbReference>
<dbReference type="GO" id="GO:0004527">
    <property type="term" value="F:exonuclease activity"/>
    <property type="evidence" value="ECO:0007669"/>
    <property type="project" value="UniProtKB-KW"/>
</dbReference>
<dbReference type="GO" id="GO:0006506">
    <property type="term" value="P:GPI anchor biosynthetic process"/>
    <property type="evidence" value="ECO:0007669"/>
    <property type="project" value="TreeGrafter"/>
</dbReference>
<organism evidence="2 3">
    <name type="scientific">Methylophaga frappieri (strain ATCC BAA-2434 / DSM 25690 / JAM7)</name>
    <dbReference type="NCBI Taxonomy" id="754477"/>
    <lineage>
        <taxon>Bacteria</taxon>
        <taxon>Pseudomonadati</taxon>
        <taxon>Pseudomonadota</taxon>
        <taxon>Gammaproteobacteria</taxon>
        <taxon>Thiotrichales</taxon>
        <taxon>Piscirickettsiaceae</taxon>
        <taxon>Methylophaga</taxon>
    </lineage>
</organism>
<dbReference type="STRING" id="754477.Q7C_2073"/>
<proteinExistence type="predicted"/>
<sequence length="230" mass="26259">MRLRIASYNIHAGIGSDGQFDPARIATVIDELNADVIALQEVEHHLIEEGDFLDYLAARTGYQAVSGPTLMRETRHYGNAVLTRLPVIASQRRDISFAGHEPRAVLEVELAVASKIITVMATHLGLWPSERRSQVRQIVNLLQQSHSDYIWLMGDLNEWLIWGRPLNWLKHFFRYSHHIATFPSFFPLLSLDRLWVMPQQSLLSVRAHRSKISRQASDHLPLVGEVIIET</sequence>
<dbReference type="InterPro" id="IPR051916">
    <property type="entry name" value="GPI-anchor_lipid_remodeler"/>
</dbReference>
<keyword evidence="2" id="KW-0269">Exonuclease</keyword>
<keyword evidence="3" id="KW-1185">Reference proteome</keyword>
<evidence type="ECO:0000259" key="1">
    <source>
        <dbReference type="Pfam" id="PF03372"/>
    </source>
</evidence>
<dbReference type="eggNOG" id="COG3568">
    <property type="taxonomic scope" value="Bacteria"/>
</dbReference>
<dbReference type="Gene3D" id="3.60.10.10">
    <property type="entry name" value="Endonuclease/exonuclease/phosphatase"/>
    <property type="match status" value="1"/>
</dbReference>
<dbReference type="GO" id="GO:0004519">
    <property type="term" value="F:endonuclease activity"/>
    <property type="evidence" value="ECO:0007669"/>
    <property type="project" value="UniProtKB-KW"/>
</dbReference>
<keyword evidence="2" id="KW-0378">Hydrolase</keyword>
<dbReference type="Proteomes" id="UP000009145">
    <property type="component" value="Chromosome"/>
</dbReference>
<dbReference type="Pfam" id="PF03372">
    <property type="entry name" value="Exo_endo_phos"/>
    <property type="match status" value="1"/>
</dbReference>
<dbReference type="KEGG" id="mec:Q7C_2073"/>
<feature type="domain" description="Endonuclease/exonuclease/phosphatase" evidence="1">
    <location>
        <begin position="6"/>
        <end position="219"/>
    </location>
</feature>
<reference evidence="2 3" key="1">
    <citation type="journal article" date="2012" name="J. Bacteriol.">
        <title>Complete genome sequences of Methylophaga sp. strain JAM1 and Methylophaga sp. strain JAM7.</title>
        <authorList>
            <person name="Villeneuve C."/>
            <person name="Martineau C."/>
            <person name="Mauffrey F."/>
            <person name="Villemur R."/>
        </authorList>
    </citation>
    <scope>NUCLEOTIDE SEQUENCE [LARGE SCALE GENOMIC DNA]</scope>
    <source>
        <strain evidence="2 3">JAM7</strain>
    </source>
</reference>
<dbReference type="RefSeq" id="WP_014704631.1">
    <property type="nucleotide sequence ID" value="NC_017856.1"/>
</dbReference>
<dbReference type="InterPro" id="IPR036691">
    <property type="entry name" value="Endo/exonu/phosph_ase_sf"/>
</dbReference>
<dbReference type="PATRIC" id="fig|754477.3.peg.2041"/>
<evidence type="ECO:0000313" key="2">
    <source>
        <dbReference type="EMBL" id="AFJ03212.1"/>
    </source>
</evidence>
<keyword evidence="2" id="KW-0540">Nuclease</keyword>
<keyword evidence="2" id="KW-0255">Endonuclease</keyword>
<dbReference type="PANTHER" id="PTHR14859:SF15">
    <property type="entry name" value="ENDONUCLEASE_EXONUCLEASE_PHOSPHATASE DOMAIN-CONTAINING PROTEIN"/>
    <property type="match status" value="1"/>
</dbReference>
<evidence type="ECO:0000313" key="3">
    <source>
        <dbReference type="Proteomes" id="UP000009145"/>
    </source>
</evidence>
<protein>
    <submittedName>
        <fullName evidence="2">Endonuclease/exonuclease/phosphatase</fullName>
    </submittedName>
</protein>
<accession>I1YJW9</accession>
<dbReference type="PANTHER" id="PTHR14859">
    <property type="entry name" value="CALCOFLUOR WHITE HYPERSENSITIVE PROTEIN PRECURSOR"/>
    <property type="match status" value="1"/>
</dbReference>